<proteinExistence type="predicted"/>
<keyword evidence="1" id="KW-0732">Signal</keyword>
<evidence type="ECO:0000313" key="3">
    <source>
        <dbReference type="Proteomes" id="UP000678393"/>
    </source>
</evidence>
<name>A0A8S3Z571_9EUPU</name>
<feature type="signal peptide" evidence="1">
    <location>
        <begin position="1"/>
        <end position="19"/>
    </location>
</feature>
<evidence type="ECO:0000256" key="1">
    <source>
        <dbReference type="SAM" id="SignalP"/>
    </source>
</evidence>
<comment type="caution">
    <text evidence="2">The sequence shown here is derived from an EMBL/GenBank/DDBJ whole genome shotgun (WGS) entry which is preliminary data.</text>
</comment>
<protein>
    <submittedName>
        <fullName evidence="2">Uncharacterized protein</fullName>
    </submittedName>
</protein>
<keyword evidence="3" id="KW-1185">Reference proteome</keyword>
<evidence type="ECO:0000313" key="2">
    <source>
        <dbReference type="EMBL" id="CAG5124663.1"/>
    </source>
</evidence>
<gene>
    <name evidence="2" type="ORF">CUNI_LOCUS10221</name>
</gene>
<feature type="chain" id="PRO_5035714207" evidence="1">
    <location>
        <begin position="20"/>
        <end position="198"/>
    </location>
</feature>
<dbReference type="EMBL" id="CAJHNH020001835">
    <property type="protein sequence ID" value="CAG5124663.1"/>
    <property type="molecule type" value="Genomic_DNA"/>
</dbReference>
<dbReference type="AlphaFoldDB" id="A0A8S3Z571"/>
<accession>A0A8S3Z571</accession>
<sequence>MNSQLLLAICTLCFAGCHGFFGSSSSRHSQASRLLQVTIRHLNGTLDEEMSTYTCSCAYPHTCSSDWTRSGHVISRNLLSTTHNITMNMMFCQAVQPQRECTYGEQALVVSGSLTIPYDVVSINCRCRDSTPLLLKERSIGPDYLYYHYYVCDSHMMTCQRSQSNCATLTSESTTYNCKCPNNRHCRITDPFTHGRCM</sequence>
<dbReference type="OrthoDB" id="6153940at2759"/>
<reference evidence="2" key="1">
    <citation type="submission" date="2021-04" db="EMBL/GenBank/DDBJ databases">
        <authorList>
            <consortium name="Molecular Ecology Group"/>
        </authorList>
    </citation>
    <scope>NUCLEOTIDE SEQUENCE</scope>
</reference>
<organism evidence="2 3">
    <name type="scientific">Candidula unifasciata</name>
    <dbReference type="NCBI Taxonomy" id="100452"/>
    <lineage>
        <taxon>Eukaryota</taxon>
        <taxon>Metazoa</taxon>
        <taxon>Spiralia</taxon>
        <taxon>Lophotrochozoa</taxon>
        <taxon>Mollusca</taxon>
        <taxon>Gastropoda</taxon>
        <taxon>Heterobranchia</taxon>
        <taxon>Euthyneura</taxon>
        <taxon>Panpulmonata</taxon>
        <taxon>Eupulmonata</taxon>
        <taxon>Stylommatophora</taxon>
        <taxon>Helicina</taxon>
        <taxon>Helicoidea</taxon>
        <taxon>Geomitridae</taxon>
        <taxon>Candidula</taxon>
    </lineage>
</organism>
<dbReference type="Proteomes" id="UP000678393">
    <property type="component" value="Unassembled WGS sequence"/>
</dbReference>